<name>A0A2W2C856_9ACTN</name>
<gene>
    <name evidence="1" type="ORF">C1I92_09015</name>
</gene>
<dbReference type="Proteomes" id="UP000248764">
    <property type="component" value="Unassembled WGS sequence"/>
</dbReference>
<proteinExistence type="predicted"/>
<comment type="caution">
    <text evidence="1">The sequence shown here is derived from an EMBL/GenBank/DDBJ whole genome shotgun (WGS) entry which is preliminary data.</text>
</comment>
<reference evidence="1 2" key="1">
    <citation type="submission" date="2018-01" db="EMBL/GenBank/DDBJ databases">
        <title>Draft genome sequence of Jiangella sp. GTF31.</title>
        <authorList>
            <person name="Sahin N."/>
            <person name="Ay H."/>
            <person name="Saygin H."/>
        </authorList>
    </citation>
    <scope>NUCLEOTIDE SEQUENCE [LARGE SCALE GENOMIC DNA]</scope>
    <source>
        <strain evidence="1 2">GTF31</strain>
    </source>
</reference>
<dbReference type="RefSeq" id="WP_111254335.1">
    <property type="nucleotide sequence ID" value="NZ_POTW01000016.1"/>
</dbReference>
<protein>
    <submittedName>
        <fullName evidence="1">Uncharacterized protein</fullName>
    </submittedName>
</protein>
<evidence type="ECO:0000313" key="1">
    <source>
        <dbReference type="EMBL" id="PZF84357.1"/>
    </source>
</evidence>
<sequence length="86" mass="9580">MTTCDEVWADDSTVLCNDGHVLEIFGRVDGRRFHLVLQRPKIEVIERKRSTRVVITAIHSSSAFDCDPARADDVRAFAARLAAALP</sequence>
<dbReference type="AlphaFoldDB" id="A0A2W2C856"/>
<dbReference type="EMBL" id="POTW01000016">
    <property type="protein sequence ID" value="PZF84357.1"/>
    <property type="molecule type" value="Genomic_DNA"/>
</dbReference>
<organism evidence="1 2">
    <name type="scientific">Jiangella anatolica</name>
    <dbReference type="NCBI Taxonomy" id="2670374"/>
    <lineage>
        <taxon>Bacteria</taxon>
        <taxon>Bacillati</taxon>
        <taxon>Actinomycetota</taxon>
        <taxon>Actinomycetes</taxon>
        <taxon>Jiangellales</taxon>
        <taxon>Jiangellaceae</taxon>
        <taxon>Jiangella</taxon>
    </lineage>
</organism>
<keyword evidence="2" id="KW-1185">Reference proteome</keyword>
<evidence type="ECO:0000313" key="2">
    <source>
        <dbReference type="Proteomes" id="UP000248764"/>
    </source>
</evidence>
<accession>A0A2W2C856</accession>